<dbReference type="PATRIC" id="fig|1615673.3.peg.1163"/>
<evidence type="ECO:0000313" key="1">
    <source>
        <dbReference type="EMBL" id="KRP74833.1"/>
    </source>
</evidence>
<dbReference type="Gene3D" id="2.60.120.1110">
    <property type="match status" value="1"/>
</dbReference>
<sequence>MLFDAKLLMSNAQAITASAASTDVIDRGDNKDVGRAGDIPLVIQVVEAFNTLTSLTIELQTDDNSAFSSARSLYSVVVPLADLKLGYQTPVITLPQKTERFLRLNYTVTGTAPTLGKVTAGIVAGVQTNA</sequence>
<name>A0A0R3AX97_9PSED</name>
<gene>
    <name evidence="1" type="ORF">TX23_01200</name>
</gene>
<dbReference type="Proteomes" id="UP000050852">
    <property type="component" value="Unassembled WGS sequence"/>
</dbReference>
<proteinExistence type="predicted"/>
<dbReference type="OrthoDB" id="5455995at2"/>
<dbReference type="RefSeq" id="WP_057700677.1">
    <property type="nucleotide sequence ID" value="NZ_JYLN01000001.1"/>
</dbReference>
<reference evidence="1 2" key="1">
    <citation type="submission" date="2015-02" db="EMBL/GenBank/DDBJ databases">
        <title>Two Pseudomonas sp. nov., isolated from raw milk.</title>
        <authorList>
            <person name="Wenning M."/>
            <person name="von Neubeck M."/>
            <person name="Huptas C."/>
            <person name="Scherer S."/>
        </authorList>
    </citation>
    <scope>NUCLEOTIDE SEQUENCE [LARGE SCALE GENOMIC DNA]</scope>
    <source>
        <strain evidence="1 2">DSM 29164</strain>
    </source>
</reference>
<protein>
    <submittedName>
        <fullName evidence="1">Uncharacterized protein</fullName>
    </submittedName>
</protein>
<organism evidence="1 2">
    <name type="scientific">Pseudomonas paralactis</name>
    <dbReference type="NCBI Taxonomy" id="1615673"/>
    <lineage>
        <taxon>Bacteria</taxon>
        <taxon>Pseudomonadati</taxon>
        <taxon>Pseudomonadota</taxon>
        <taxon>Gammaproteobacteria</taxon>
        <taxon>Pseudomonadales</taxon>
        <taxon>Pseudomonadaceae</taxon>
        <taxon>Pseudomonas</taxon>
    </lineage>
</organism>
<comment type="caution">
    <text evidence="1">The sequence shown here is derived from an EMBL/GenBank/DDBJ whole genome shotgun (WGS) entry which is preliminary data.</text>
</comment>
<dbReference type="InterPro" id="IPR048922">
    <property type="entry name" value="Bbp16"/>
</dbReference>
<evidence type="ECO:0000313" key="2">
    <source>
        <dbReference type="Proteomes" id="UP000050852"/>
    </source>
</evidence>
<dbReference type="Pfam" id="PF21190">
    <property type="entry name" value="Bbp16"/>
    <property type="match status" value="1"/>
</dbReference>
<accession>A0A0R3AX97</accession>
<dbReference type="AlphaFoldDB" id="A0A0R3AX97"/>
<dbReference type="EMBL" id="JYLN01000001">
    <property type="protein sequence ID" value="KRP74833.1"/>
    <property type="molecule type" value="Genomic_DNA"/>
</dbReference>